<proteinExistence type="predicted"/>
<protein>
    <submittedName>
        <fullName evidence="1">Uncharacterized protein</fullName>
    </submittedName>
</protein>
<dbReference type="Proteomes" id="UP000466187">
    <property type="component" value="Chromosome"/>
</dbReference>
<reference evidence="1 2" key="1">
    <citation type="journal article" date="2019" name="Emerg. Microbes Infect.">
        <title>Comprehensive subspecies identification of 175 nontuberculous mycobacteria species based on 7547 genomic profiles.</title>
        <authorList>
            <person name="Matsumoto Y."/>
            <person name="Kinjo T."/>
            <person name="Motooka D."/>
            <person name="Nabeya D."/>
            <person name="Jung N."/>
            <person name="Uechi K."/>
            <person name="Horii T."/>
            <person name="Iida T."/>
            <person name="Fujita J."/>
            <person name="Nakamura S."/>
        </authorList>
    </citation>
    <scope>NUCLEOTIDE SEQUENCE [LARGE SCALE GENOMIC DNA]</scope>
    <source>
        <strain evidence="1 2">JCM 12688</strain>
    </source>
</reference>
<dbReference type="AlphaFoldDB" id="A0A7I7WS23"/>
<evidence type="ECO:0000313" key="1">
    <source>
        <dbReference type="EMBL" id="BBZ19920.1"/>
    </source>
</evidence>
<accession>A0A7I7WS23</accession>
<evidence type="ECO:0000313" key="2">
    <source>
        <dbReference type="Proteomes" id="UP000466187"/>
    </source>
</evidence>
<dbReference type="EMBL" id="AP022608">
    <property type="protein sequence ID" value="BBZ19920.1"/>
    <property type="molecule type" value="Genomic_DNA"/>
</dbReference>
<gene>
    <name evidence="1" type="ORF">MGAD_42550</name>
</gene>
<organism evidence="1 2">
    <name type="scientific">Mycolicibacterium gadium</name>
    <name type="common">Mycobacterium gadium</name>
    <dbReference type="NCBI Taxonomy" id="1794"/>
    <lineage>
        <taxon>Bacteria</taxon>
        <taxon>Bacillati</taxon>
        <taxon>Actinomycetota</taxon>
        <taxon>Actinomycetes</taxon>
        <taxon>Mycobacteriales</taxon>
        <taxon>Mycobacteriaceae</taxon>
        <taxon>Mycolicibacterium</taxon>
    </lineage>
</organism>
<sequence length="60" mass="6490">MAAEQLLERVWLTRDVRGEQLCIGAFLFAEGPHSRTLNGAQGPFRHIFAGLGMGAVTPPP</sequence>
<name>A0A7I7WS23_MYCGU</name>
<dbReference type="KEGG" id="mgad:MGAD_42550"/>